<dbReference type="EMBL" id="VUJU01015934">
    <property type="protein sequence ID" value="KAF0691466.1"/>
    <property type="molecule type" value="Genomic_DNA"/>
</dbReference>
<evidence type="ECO:0000313" key="1">
    <source>
        <dbReference type="EMBL" id="KAF0691466.1"/>
    </source>
</evidence>
<dbReference type="OrthoDB" id="6617419at2759"/>
<feature type="non-terminal residue" evidence="1">
    <location>
        <position position="242"/>
    </location>
</feature>
<dbReference type="AlphaFoldDB" id="A0A6G0VJW9"/>
<reference evidence="1 2" key="1">
    <citation type="submission" date="2019-08" db="EMBL/GenBank/DDBJ databases">
        <title>Whole genome of Aphis craccivora.</title>
        <authorList>
            <person name="Voronova N.V."/>
            <person name="Shulinski R.S."/>
            <person name="Bandarenka Y.V."/>
            <person name="Zhorov D.G."/>
            <person name="Warner D."/>
        </authorList>
    </citation>
    <scope>NUCLEOTIDE SEQUENCE [LARGE SCALE GENOMIC DNA]</scope>
    <source>
        <strain evidence="1">180601</strain>
        <tissue evidence="1">Whole Body</tissue>
    </source>
</reference>
<accession>A0A6G0VJW9</accession>
<name>A0A6G0VJW9_APHCR</name>
<keyword evidence="2" id="KW-1185">Reference proteome</keyword>
<gene>
    <name evidence="1" type="ORF">FWK35_00036758</name>
</gene>
<feature type="non-terminal residue" evidence="1">
    <location>
        <position position="1"/>
    </location>
</feature>
<organism evidence="1 2">
    <name type="scientific">Aphis craccivora</name>
    <name type="common">Cowpea aphid</name>
    <dbReference type="NCBI Taxonomy" id="307492"/>
    <lineage>
        <taxon>Eukaryota</taxon>
        <taxon>Metazoa</taxon>
        <taxon>Ecdysozoa</taxon>
        <taxon>Arthropoda</taxon>
        <taxon>Hexapoda</taxon>
        <taxon>Insecta</taxon>
        <taxon>Pterygota</taxon>
        <taxon>Neoptera</taxon>
        <taxon>Paraneoptera</taxon>
        <taxon>Hemiptera</taxon>
        <taxon>Sternorrhyncha</taxon>
        <taxon>Aphidomorpha</taxon>
        <taxon>Aphidoidea</taxon>
        <taxon>Aphididae</taxon>
        <taxon>Aphidini</taxon>
        <taxon>Aphis</taxon>
        <taxon>Aphis</taxon>
    </lineage>
</organism>
<protein>
    <submittedName>
        <fullName evidence="1">Uncharacterized protein</fullName>
    </submittedName>
</protein>
<dbReference type="Proteomes" id="UP000478052">
    <property type="component" value="Unassembled WGS sequence"/>
</dbReference>
<sequence length="242" mass="27371">KHRNVCDKEYKCSGCNLIVQRNDHTHNSVCGYEKCHNCKQENIDLCLHECFMQRKIGKGGYCVEACVCNSKSSEKRKDCTFTTNYIFFDYEAQQNTGTHIPNMSKLSDFPKTFGLTEAKKGYFPHFFNTPENQSYIGPLPNKSVFMTIYWQSDLSNSTIAVVKNVKREKFSDESIKWLKSKILNGNKNIKHVLNGGEAVICGTQVDGYVVSEKKCISIMDVSGMGVRIASTLMIQTSLIKTP</sequence>
<evidence type="ECO:0000313" key="2">
    <source>
        <dbReference type="Proteomes" id="UP000478052"/>
    </source>
</evidence>
<proteinExistence type="predicted"/>
<comment type="caution">
    <text evidence="1">The sequence shown here is derived from an EMBL/GenBank/DDBJ whole genome shotgun (WGS) entry which is preliminary data.</text>
</comment>